<comment type="caution">
    <text evidence="2">The sequence shown here is derived from an EMBL/GenBank/DDBJ whole genome shotgun (WGS) entry which is preliminary data.</text>
</comment>
<reference evidence="2 3" key="1">
    <citation type="journal article" date="2015" name="Genome Announc.">
        <title>Expanding the biotechnology potential of lactobacilli through comparative genomics of 213 strains and associated genera.</title>
        <authorList>
            <person name="Sun Z."/>
            <person name="Harris H.M."/>
            <person name="McCann A."/>
            <person name="Guo C."/>
            <person name="Argimon S."/>
            <person name="Zhang W."/>
            <person name="Yang X."/>
            <person name="Jeffery I.B."/>
            <person name="Cooney J.C."/>
            <person name="Kagawa T.F."/>
            <person name="Liu W."/>
            <person name="Song Y."/>
            <person name="Salvetti E."/>
            <person name="Wrobel A."/>
            <person name="Rasinkangas P."/>
            <person name="Parkhill J."/>
            <person name="Rea M.C."/>
            <person name="O'Sullivan O."/>
            <person name="Ritari J."/>
            <person name="Douillard F.P."/>
            <person name="Paul Ross R."/>
            <person name="Yang R."/>
            <person name="Briner A.E."/>
            <person name="Felis G.E."/>
            <person name="de Vos W.M."/>
            <person name="Barrangou R."/>
            <person name="Klaenhammer T.R."/>
            <person name="Caufield P.W."/>
            <person name="Cui Y."/>
            <person name="Zhang H."/>
            <person name="O'Toole P.W."/>
        </authorList>
    </citation>
    <scope>NUCLEOTIDE SEQUENCE [LARGE SCALE GENOMIC DNA]</scope>
    <source>
        <strain evidence="2 3">DSM 16043</strain>
    </source>
</reference>
<feature type="transmembrane region" description="Helical" evidence="1">
    <location>
        <begin position="130"/>
        <end position="152"/>
    </location>
</feature>
<proteinExistence type="predicted"/>
<dbReference type="Proteomes" id="UP000051036">
    <property type="component" value="Unassembled WGS sequence"/>
</dbReference>
<feature type="transmembrane region" description="Helical" evidence="1">
    <location>
        <begin position="6"/>
        <end position="22"/>
    </location>
</feature>
<protein>
    <submittedName>
        <fullName evidence="2">Uncharacterized protein</fullName>
    </submittedName>
</protein>
<organism evidence="2 3">
    <name type="scientific">Lactobacillus kalixensis DSM 16043</name>
    <dbReference type="NCBI Taxonomy" id="1423763"/>
    <lineage>
        <taxon>Bacteria</taxon>
        <taxon>Bacillati</taxon>
        <taxon>Bacillota</taxon>
        <taxon>Bacilli</taxon>
        <taxon>Lactobacillales</taxon>
        <taxon>Lactobacillaceae</taxon>
        <taxon>Lactobacillus</taxon>
    </lineage>
</organism>
<feature type="transmembrane region" description="Helical" evidence="1">
    <location>
        <begin position="70"/>
        <end position="92"/>
    </location>
</feature>
<dbReference type="AlphaFoldDB" id="A0A0R1UDZ0"/>
<dbReference type="RefSeq" id="WP_057799855.1">
    <property type="nucleotide sequence ID" value="NZ_AZFM01000040.1"/>
</dbReference>
<keyword evidence="1" id="KW-0812">Transmembrane</keyword>
<accession>A0A0R1UDZ0</accession>
<gene>
    <name evidence="2" type="ORF">FC46_GL001397</name>
</gene>
<evidence type="ECO:0000256" key="1">
    <source>
        <dbReference type="SAM" id="Phobius"/>
    </source>
</evidence>
<sequence>MSSLTIIFIVIFLLIIFLMLKGQPSKVKYDERQTIIRNQGFKYAFGTIAIIDLVLFFLTDYLNLKIKPVFLLMVPLLTGLIIFSIYTVAKGVSHGFNEKKNKPATIITLTLGIIELIFAIIGIVGNSNNWQNFVVPVLLGLSLVIPGFTDLLQLRNDKKTNKAEK</sequence>
<keyword evidence="1" id="KW-0472">Membrane</keyword>
<feature type="transmembrane region" description="Helical" evidence="1">
    <location>
        <begin position="43"/>
        <end position="64"/>
    </location>
</feature>
<evidence type="ECO:0000313" key="3">
    <source>
        <dbReference type="Proteomes" id="UP000051036"/>
    </source>
</evidence>
<dbReference type="OrthoDB" id="1734391at2"/>
<feature type="transmembrane region" description="Helical" evidence="1">
    <location>
        <begin position="104"/>
        <end position="124"/>
    </location>
</feature>
<keyword evidence="3" id="KW-1185">Reference proteome</keyword>
<dbReference type="EMBL" id="AZFM01000040">
    <property type="protein sequence ID" value="KRL88786.1"/>
    <property type="molecule type" value="Genomic_DNA"/>
</dbReference>
<dbReference type="PATRIC" id="fig|1423763.3.peg.1416"/>
<name>A0A0R1UDZ0_9LACO</name>
<evidence type="ECO:0000313" key="2">
    <source>
        <dbReference type="EMBL" id="KRL88786.1"/>
    </source>
</evidence>
<keyword evidence="1" id="KW-1133">Transmembrane helix</keyword>